<evidence type="ECO:0000313" key="3">
    <source>
        <dbReference type="Proteomes" id="UP000707071"/>
    </source>
</evidence>
<comment type="caution">
    <text evidence="2">The sequence shown here is derived from an EMBL/GenBank/DDBJ whole genome shotgun (WGS) entry which is preliminary data.</text>
</comment>
<dbReference type="InterPro" id="IPR025337">
    <property type="entry name" value="Questin_oxidase-like"/>
</dbReference>
<dbReference type="AlphaFoldDB" id="A0A9P7TVK2"/>
<dbReference type="EMBL" id="SRRH01000771">
    <property type="protein sequence ID" value="KAG6285080.1"/>
    <property type="molecule type" value="Genomic_DNA"/>
</dbReference>
<gene>
    <name evidence="2" type="ORF">E4U09_007502</name>
</gene>
<keyword evidence="3" id="KW-1185">Reference proteome</keyword>
<protein>
    <submittedName>
        <fullName evidence="2">Uncharacterized protein</fullName>
    </submittedName>
</protein>
<organism evidence="2 3">
    <name type="scientific">Claviceps aff. purpurea</name>
    <dbReference type="NCBI Taxonomy" id="1967640"/>
    <lineage>
        <taxon>Eukaryota</taxon>
        <taxon>Fungi</taxon>
        <taxon>Dikarya</taxon>
        <taxon>Ascomycota</taxon>
        <taxon>Pezizomycotina</taxon>
        <taxon>Sordariomycetes</taxon>
        <taxon>Hypocreomycetidae</taxon>
        <taxon>Hypocreales</taxon>
        <taxon>Clavicipitaceae</taxon>
        <taxon>Claviceps</taxon>
    </lineage>
</organism>
<accession>A0A9P7TVK2</accession>
<dbReference type="PANTHER" id="PTHR35870">
    <property type="entry name" value="PROTEIN, PUTATIVE (AFU_ORTHOLOGUE AFUA_5G03330)-RELATED"/>
    <property type="match status" value="1"/>
</dbReference>
<proteinExistence type="predicted"/>
<dbReference type="PANTHER" id="PTHR35870:SF6">
    <property type="entry name" value="MGS207 PROTEIN"/>
    <property type="match status" value="1"/>
</dbReference>
<dbReference type="Proteomes" id="UP000707071">
    <property type="component" value="Unassembled WGS sequence"/>
</dbReference>
<evidence type="ECO:0000256" key="1">
    <source>
        <dbReference type="ARBA" id="ARBA00023002"/>
    </source>
</evidence>
<keyword evidence="1" id="KW-0560">Oxidoreductase</keyword>
<evidence type="ECO:0000313" key="2">
    <source>
        <dbReference type="EMBL" id="KAG6285080.1"/>
    </source>
</evidence>
<dbReference type="Pfam" id="PF14027">
    <property type="entry name" value="Questin_oxidase"/>
    <property type="match status" value="1"/>
</dbReference>
<sequence length="116" mass="12512">MDAIASRAGGQRLGGLPERQAVLLTRGLGHALIQLGLAYEVDSKEIAMEALALTSVQNDFLYDYSSDSSLNKKSSISSDSILDLLDLMSKDGELESLPDSRGFGDLESIFKGMKAW</sequence>
<reference evidence="2 3" key="1">
    <citation type="journal article" date="2020" name="bioRxiv">
        <title>Whole genome comparisons of ergot fungi reveals the divergence and evolution of species within the genus Claviceps are the result of varying mechanisms driving genome evolution and host range expansion.</title>
        <authorList>
            <person name="Wyka S.A."/>
            <person name="Mondo S.J."/>
            <person name="Liu M."/>
            <person name="Dettman J."/>
            <person name="Nalam V."/>
            <person name="Broders K.D."/>
        </authorList>
    </citation>
    <scope>NUCLEOTIDE SEQUENCE [LARGE SCALE GENOMIC DNA]</scope>
    <source>
        <strain evidence="2 3">Clav52</strain>
    </source>
</reference>
<dbReference type="GO" id="GO:0016491">
    <property type="term" value="F:oxidoreductase activity"/>
    <property type="evidence" value="ECO:0007669"/>
    <property type="project" value="UniProtKB-KW"/>
</dbReference>
<name>A0A9P7TVK2_9HYPO</name>